<sequence length="503" mass="54924">MKTRTLTIFSLTLLICTSLFMTACKKFSLLKDEELPSIPAGANLKNETIWQFLSDNDFHSNDLTKVGLYGKIVQLAGLQDLFNSAGDYTAIIPSDGAINTFLQSLGAQSINDVSPVVWKNLVLNNLIPKRVRSFDLPANQAQVYLTVSQDSLFLTRTPSSTNQYVLFVNQSSTVNSNSVIVRTQNLEFKNAIGHVIDGFTYYVPKTKGADPVNPGSVSYATDTIPITKDSYVNAGTTTLMNTNYGSLIYMIVMNTPTNMSFTRRALLQFPIRKPSFNNRIGSVKVAAFINRIDGAGTITVQEDQNVDWQENKVTWANAPVPGTIPLSSFPVTTANNFSWQYGTITSAYMDALAANRTFINIGLFTTSNTINYQFATKEAAANRRPYLLISSAANTVLKDLVNNGLVVDSKVGYKTISTDDLSLSGTADNNIFYTVKTLPANGSLVINNLPAKVGSAFSQELLKKGGVKYLYSGNGGADKLVLEASDFQNGYYNSLINLNITIN</sequence>
<keyword evidence="6" id="KW-1185">Reference proteome</keyword>
<dbReference type="SUPFAM" id="SSF82153">
    <property type="entry name" value="FAS1 domain"/>
    <property type="match status" value="1"/>
</dbReference>
<dbReference type="AlphaFoldDB" id="A0A9X1X2X2"/>
<name>A0A9X1X2X2_9SPHI</name>
<evidence type="ECO:0000256" key="1">
    <source>
        <dbReference type="ARBA" id="ARBA00004613"/>
    </source>
</evidence>
<evidence type="ECO:0000259" key="4">
    <source>
        <dbReference type="PROSITE" id="PS50213"/>
    </source>
</evidence>
<evidence type="ECO:0000313" key="6">
    <source>
        <dbReference type="Proteomes" id="UP001139450"/>
    </source>
</evidence>
<evidence type="ECO:0000313" key="5">
    <source>
        <dbReference type="EMBL" id="MCJ8209005.1"/>
    </source>
</evidence>
<dbReference type="InterPro" id="IPR036378">
    <property type="entry name" value="FAS1_dom_sf"/>
</dbReference>
<accession>A0A9X1X2X2</accession>
<feature type="domain" description="FAS1" evidence="4">
    <location>
        <begin position="46"/>
        <end position="200"/>
    </location>
</feature>
<dbReference type="EMBL" id="JALJEJ010000002">
    <property type="protein sequence ID" value="MCJ8209005.1"/>
    <property type="molecule type" value="Genomic_DNA"/>
</dbReference>
<evidence type="ECO:0000256" key="2">
    <source>
        <dbReference type="ARBA" id="ARBA00022525"/>
    </source>
</evidence>
<dbReference type="RefSeq" id="WP_245128839.1">
    <property type="nucleotide sequence ID" value="NZ_JALJEJ010000002.1"/>
</dbReference>
<dbReference type="NCBIfam" id="NF033679">
    <property type="entry name" value="DNRLRE_dom"/>
    <property type="match status" value="1"/>
</dbReference>
<gene>
    <name evidence="5" type="ORF">MUY27_04745</name>
</gene>
<organism evidence="5 6">
    <name type="scientific">Mucilaginibacter straminoryzae</name>
    <dbReference type="NCBI Taxonomy" id="2932774"/>
    <lineage>
        <taxon>Bacteria</taxon>
        <taxon>Pseudomonadati</taxon>
        <taxon>Bacteroidota</taxon>
        <taxon>Sphingobacteriia</taxon>
        <taxon>Sphingobacteriales</taxon>
        <taxon>Sphingobacteriaceae</taxon>
        <taxon>Mucilaginibacter</taxon>
    </lineage>
</organism>
<comment type="subcellular location">
    <subcellularLocation>
        <location evidence="1">Secreted</location>
    </subcellularLocation>
</comment>
<dbReference type="Pfam" id="PF02469">
    <property type="entry name" value="Fasciclin"/>
    <property type="match status" value="1"/>
</dbReference>
<protein>
    <submittedName>
        <fullName evidence="5">DNRLRE domain-containing protein</fullName>
    </submittedName>
</protein>
<dbReference type="PROSITE" id="PS51257">
    <property type="entry name" value="PROKAR_LIPOPROTEIN"/>
    <property type="match status" value="1"/>
</dbReference>
<comment type="caution">
    <text evidence="5">The sequence shown here is derived from an EMBL/GenBank/DDBJ whole genome shotgun (WGS) entry which is preliminary data.</text>
</comment>
<dbReference type="GO" id="GO:0005576">
    <property type="term" value="C:extracellular region"/>
    <property type="evidence" value="ECO:0007669"/>
    <property type="project" value="UniProtKB-SubCell"/>
</dbReference>
<keyword evidence="3" id="KW-0732">Signal</keyword>
<evidence type="ECO:0000256" key="3">
    <source>
        <dbReference type="ARBA" id="ARBA00022729"/>
    </source>
</evidence>
<dbReference type="PROSITE" id="PS50213">
    <property type="entry name" value="FAS1"/>
    <property type="match status" value="1"/>
</dbReference>
<dbReference type="Proteomes" id="UP001139450">
    <property type="component" value="Unassembled WGS sequence"/>
</dbReference>
<proteinExistence type="predicted"/>
<dbReference type="Pfam" id="PF24517">
    <property type="entry name" value="CBM96"/>
    <property type="match status" value="1"/>
</dbReference>
<dbReference type="Gene3D" id="2.30.180.10">
    <property type="entry name" value="FAS1 domain"/>
    <property type="match status" value="1"/>
</dbReference>
<dbReference type="InterPro" id="IPR000782">
    <property type="entry name" value="FAS1_domain"/>
</dbReference>
<dbReference type="InterPro" id="IPR055372">
    <property type="entry name" value="CBM96"/>
</dbReference>
<keyword evidence="2" id="KW-0964">Secreted</keyword>
<dbReference type="Pfam" id="PF16184">
    <property type="entry name" value="Cadherin_3"/>
    <property type="match status" value="1"/>
</dbReference>
<reference evidence="5" key="1">
    <citation type="submission" date="2022-04" db="EMBL/GenBank/DDBJ databases">
        <title>Mucilaginibacter sp. RS28 isolated from freshwater.</title>
        <authorList>
            <person name="Ko S.-R."/>
        </authorList>
    </citation>
    <scope>NUCLEOTIDE SEQUENCE</scope>
    <source>
        <strain evidence="5">RS28</strain>
    </source>
</reference>